<evidence type="ECO:0000256" key="13">
    <source>
        <dbReference type="PIRSR" id="PIRSR605027-4"/>
    </source>
</evidence>
<dbReference type="GO" id="GO:0015018">
    <property type="term" value="F:galactosylgalactosylxylosylprotein 3-beta-glucuronosyltransferase activity"/>
    <property type="evidence" value="ECO:0007669"/>
    <property type="project" value="InterPro"/>
</dbReference>
<evidence type="ECO:0000256" key="6">
    <source>
        <dbReference type="ARBA" id="ARBA00022968"/>
    </source>
</evidence>
<evidence type="ECO:0000256" key="15">
    <source>
        <dbReference type="SAM" id="MobiDB-lite"/>
    </source>
</evidence>
<dbReference type="GO" id="GO:0071555">
    <property type="term" value="P:cell wall organization"/>
    <property type="evidence" value="ECO:0007669"/>
    <property type="project" value="UniProtKB-KW"/>
</dbReference>
<comment type="subcellular location">
    <subcellularLocation>
        <location evidence="1 14">Golgi apparatus membrane</location>
        <topology evidence="1 14">Single-pass type II membrane protein</topology>
    </subcellularLocation>
</comment>
<dbReference type="Proteomes" id="UP001327560">
    <property type="component" value="Chromosome 1"/>
</dbReference>
<organism evidence="16 17">
    <name type="scientific">Canna indica</name>
    <name type="common">Indian-shot</name>
    <dbReference type="NCBI Taxonomy" id="4628"/>
    <lineage>
        <taxon>Eukaryota</taxon>
        <taxon>Viridiplantae</taxon>
        <taxon>Streptophyta</taxon>
        <taxon>Embryophyta</taxon>
        <taxon>Tracheophyta</taxon>
        <taxon>Spermatophyta</taxon>
        <taxon>Magnoliopsida</taxon>
        <taxon>Liliopsida</taxon>
        <taxon>Zingiberales</taxon>
        <taxon>Cannaceae</taxon>
        <taxon>Canna</taxon>
    </lineage>
</organism>
<evidence type="ECO:0000256" key="7">
    <source>
        <dbReference type="ARBA" id="ARBA00022989"/>
    </source>
</evidence>
<evidence type="ECO:0000256" key="2">
    <source>
        <dbReference type="ARBA" id="ARBA00007706"/>
    </source>
</evidence>
<evidence type="ECO:0000256" key="3">
    <source>
        <dbReference type="ARBA" id="ARBA00022676"/>
    </source>
</evidence>
<protein>
    <recommendedName>
        <fullName evidence="14">Glycosyltransferases</fullName>
        <ecNumber evidence="14">2.4.-.-</ecNumber>
    </recommendedName>
</protein>
<dbReference type="SUPFAM" id="SSF53448">
    <property type="entry name" value="Nucleotide-diphospho-sugar transferases"/>
    <property type="match status" value="1"/>
</dbReference>
<sequence length="424" mass="48586">MASFRRSILGGQRGGAVQNGEESIDDEFSTKLSHSETYFTGRRFLKSLLNSLANSIQDSFIVLFLRPSSRFGERSKAKGLHWKKVLLRSAIFFMIGIFIGFTPFLSVDVPNTSSPRHQVFSFEEDPGAVDYHRKLGMVHKDVKKSDVVEVEHDPDEKLVVKNKSSTPEMELDHQKLLIIVTPTYVRPFQVYHLNRLAHTLRNVPPPLLWLVVEMSIRSSETAKILRGSGVMYRHLVCKQNTTNIKDASLNTALSHIEEHRLDGIIHFADDNGVYSIHLFDQMRQIRRFGTWPVAILTGSEKQVSLEGPVCNGSQVIGWHRNRSRMTRRFHTAMAGFAFHSTILWEPNRWLRLNPVPKRKHDLVEDNSEETAFIEELFEDEIQMEGLANNCSLIMVWRLEVEGPELTYPKGWLMQKNLEVVVPIA</sequence>
<dbReference type="InterPro" id="IPR005027">
    <property type="entry name" value="Glyco_trans_43"/>
</dbReference>
<dbReference type="Gene3D" id="3.90.550.10">
    <property type="entry name" value="Spore Coat Polysaccharide Biosynthesis Protein SpsA, Chain A"/>
    <property type="match status" value="1"/>
</dbReference>
<dbReference type="GO" id="GO:0009834">
    <property type="term" value="P:plant-type secondary cell wall biogenesis"/>
    <property type="evidence" value="ECO:0007669"/>
    <property type="project" value="TreeGrafter"/>
</dbReference>
<evidence type="ECO:0000256" key="5">
    <source>
        <dbReference type="ARBA" id="ARBA00022692"/>
    </source>
</evidence>
<comment type="similarity">
    <text evidence="2 14">Belongs to the glycosyltransferase 43 family.</text>
</comment>
<dbReference type="GO" id="GO:0000139">
    <property type="term" value="C:Golgi membrane"/>
    <property type="evidence" value="ECO:0007669"/>
    <property type="project" value="UniProtKB-SubCell"/>
</dbReference>
<evidence type="ECO:0000256" key="1">
    <source>
        <dbReference type="ARBA" id="ARBA00004323"/>
    </source>
</evidence>
<keyword evidence="5 14" id="KW-0812">Transmembrane</keyword>
<dbReference type="AlphaFoldDB" id="A0AAQ3JKY5"/>
<keyword evidence="10" id="KW-0325">Glycoprotein</keyword>
<keyword evidence="8 14" id="KW-0333">Golgi apparatus</keyword>
<dbReference type="CDD" id="cd00218">
    <property type="entry name" value="GlcAT-I"/>
    <property type="match status" value="1"/>
</dbReference>
<evidence type="ECO:0000256" key="4">
    <source>
        <dbReference type="ARBA" id="ARBA00022679"/>
    </source>
</evidence>
<dbReference type="GO" id="GO:0042285">
    <property type="term" value="F:xylosyltransferase activity"/>
    <property type="evidence" value="ECO:0007669"/>
    <property type="project" value="TreeGrafter"/>
</dbReference>
<comment type="function">
    <text evidence="14">Involved in the synthesis of glucuronoxylan hemicellulose in secondary cell walls.</text>
</comment>
<keyword evidence="6 14" id="KW-0735">Signal-anchor</keyword>
<keyword evidence="17" id="KW-1185">Reference proteome</keyword>
<feature type="site" description="Interaction with galactose moiety of substrate glycoprotein" evidence="13">
    <location>
        <position position="306"/>
    </location>
</feature>
<keyword evidence="11 14" id="KW-0961">Cell wall biogenesis/degradation</keyword>
<evidence type="ECO:0000256" key="8">
    <source>
        <dbReference type="ARBA" id="ARBA00023034"/>
    </source>
</evidence>
<keyword evidence="4 14" id="KW-0808">Transferase</keyword>
<dbReference type="PANTHER" id="PTHR10896">
    <property type="entry name" value="GALACTOSYLGALACTOSYLXYLOSYLPROTEIN 3-BETA-GLUCURONOSYLTRANSFERASE BETA-1,3-GLUCURONYLTRANSFERASE"/>
    <property type="match status" value="1"/>
</dbReference>
<dbReference type="GO" id="GO:0010417">
    <property type="term" value="P:glucuronoxylan biosynthetic process"/>
    <property type="evidence" value="ECO:0007669"/>
    <property type="project" value="TreeGrafter"/>
</dbReference>
<dbReference type="Pfam" id="PF03360">
    <property type="entry name" value="Glyco_transf_43"/>
    <property type="match status" value="1"/>
</dbReference>
<feature type="region of interest" description="Disordered" evidence="15">
    <location>
        <begin position="1"/>
        <end position="22"/>
    </location>
</feature>
<evidence type="ECO:0000313" key="16">
    <source>
        <dbReference type="EMBL" id="WOK91486.1"/>
    </source>
</evidence>
<keyword evidence="7 14" id="KW-1133">Transmembrane helix</keyword>
<evidence type="ECO:0000256" key="11">
    <source>
        <dbReference type="ARBA" id="ARBA00023316"/>
    </source>
</evidence>
<proteinExistence type="inferred from homology"/>
<keyword evidence="3" id="KW-0328">Glycosyltransferase</keyword>
<dbReference type="EC" id="2.4.-.-" evidence="14"/>
<feature type="active site" description="Proton donor/acceptor" evidence="12">
    <location>
        <position position="369"/>
    </location>
</feature>
<evidence type="ECO:0000256" key="10">
    <source>
        <dbReference type="ARBA" id="ARBA00023180"/>
    </source>
</evidence>
<keyword evidence="9 14" id="KW-0472">Membrane</keyword>
<dbReference type="EMBL" id="CP136890">
    <property type="protein sequence ID" value="WOK91486.1"/>
    <property type="molecule type" value="Genomic_DNA"/>
</dbReference>
<evidence type="ECO:0000256" key="14">
    <source>
        <dbReference type="RuleBase" id="RU363127"/>
    </source>
</evidence>
<evidence type="ECO:0000256" key="12">
    <source>
        <dbReference type="PIRSR" id="PIRSR605027-1"/>
    </source>
</evidence>
<dbReference type="PANTHER" id="PTHR10896:SF20">
    <property type="entry name" value="BETA-1,4-XYLOSYLTRANSFERASE IRX9L-RELATED"/>
    <property type="match status" value="1"/>
</dbReference>
<feature type="transmembrane region" description="Helical" evidence="14">
    <location>
        <begin position="85"/>
        <end position="105"/>
    </location>
</feature>
<dbReference type="InterPro" id="IPR029044">
    <property type="entry name" value="Nucleotide-diphossugar_trans"/>
</dbReference>
<evidence type="ECO:0000256" key="9">
    <source>
        <dbReference type="ARBA" id="ARBA00023136"/>
    </source>
</evidence>
<evidence type="ECO:0000313" key="17">
    <source>
        <dbReference type="Proteomes" id="UP001327560"/>
    </source>
</evidence>
<accession>A0AAQ3JKY5</accession>
<name>A0AAQ3JKY5_9LILI</name>
<reference evidence="16 17" key="1">
    <citation type="submission" date="2023-10" db="EMBL/GenBank/DDBJ databases">
        <title>Chromosome-scale genome assembly provides insights into flower coloration mechanisms of Canna indica.</title>
        <authorList>
            <person name="Li C."/>
        </authorList>
    </citation>
    <scope>NUCLEOTIDE SEQUENCE [LARGE SCALE GENOMIC DNA]</scope>
    <source>
        <tissue evidence="16">Flower</tissue>
    </source>
</reference>
<gene>
    <name evidence="16" type="ORF">Cni_G00177</name>
</gene>